<dbReference type="EMBL" id="CM017711">
    <property type="protein sequence ID" value="TYG47149.1"/>
    <property type="molecule type" value="Genomic_DNA"/>
</dbReference>
<gene>
    <name evidence="1" type="ORF">ES288_D11G315100v1</name>
</gene>
<proteinExistence type="predicted"/>
<accession>A0A5D2ARG0</accession>
<reference evidence="1 2" key="1">
    <citation type="submission" date="2019-06" db="EMBL/GenBank/DDBJ databases">
        <title>WGS assembly of Gossypium darwinii.</title>
        <authorList>
            <person name="Chen Z.J."/>
            <person name="Sreedasyam A."/>
            <person name="Ando A."/>
            <person name="Song Q."/>
            <person name="De L."/>
            <person name="Hulse-Kemp A."/>
            <person name="Ding M."/>
            <person name="Ye W."/>
            <person name="Kirkbride R."/>
            <person name="Jenkins J."/>
            <person name="Plott C."/>
            <person name="Lovell J."/>
            <person name="Lin Y.-M."/>
            <person name="Vaughn R."/>
            <person name="Liu B."/>
            <person name="Li W."/>
            <person name="Simpson S."/>
            <person name="Scheffler B."/>
            <person name="Saski C."/>
            <person name="Grover C."/>
            <person name="Hu G."/>
            <person name="Conover J."/>
            <person name="Carlson J."/>
            <person name="Shu S."/>
            <person name="Boston L."/>
            <person name="Williams M."/>
            <person name="Peterson D."/>
            <person name="Mcgee K."/>
            <person name="Jones D."/>
            <person name="Wendel J."/>
            <person name="Stelly D."/>
            <person name="Grimwood J."/>
            <person name="Schmutz J."/>
        </authorList>
    </citation>
    <scope>NUCLEOTIDE SEQUENCE [LARGE SCALE GENOMIC DNA]</scope>
    <source>
        <strain evidence="1">1808015.09</strain>
    </source>
</reference>
<protein>
    <submittedName>
        <fullName evidence="1">Uncharacterized protein</fullName>
    </submittedName>
</protein>
<evidence type="ECO:0000313" key="2">
    <source>
        <dbReference type="Proteomes" id="UP000323506"/>
    </source>
</evidence>
<organism evidence="1 2">
    <name type="scientific">Gossypium darwinii</name>
    <name type="common">Darwin's cotton</name>
    <name type="synonym">Gossypium barbadense var. darwinii</name>
    <dbReference type="NCBI Taxonomy" id="34276"/>
    <lineage>
        <taxon>Eukaryota</taxon>
        <taxon>Viridiplantae</taxon>
        <taxon>Streptophyta</taxon>
        <taxon>Embryophyta</taxon>
        <taxon>Tracheophyta</taxon>
        <taxon>Spermatophyta</taxon>
        <taxon>Magnoliopsida</taxon>
        <taxon>eudicotyledons</taxon>
        <taxon>Gunneridae</taxon>
        <taxon>Pentapetalae</taxon>
        <taxon>rosids</taxon>
        <taxon>malvids</taxon>
        <taxon>Malvales</taxon>
        <taxon>Malvaceae</taxon>
        <taxon>Malvoideae</taxon>
        <taxon>Gossypium</taxon>
    </lineage>
</organism>
<evidence type="ECO:0000313" key="1">
    <source>
        <dbReference type="EMBL" id="TYG47149.1"/>
    </source>
</evidence>
<name>A0A5D2ARG0_GOSDA</name>
<sequence length="59" mass="6433">MNLPPLSLTTRPDANLKFCESKATSKKIATFALCMLCLGLALVSNQIPQQNILHCSFVP</sequence>
<keyword evidence="2" id="KW-1185">Reference proteome</keyword>
<dbReference type="Proteomes" id="UP000323506">
    <property type="component" value="Chromosome D11"/>
</dbReference>
<dbReference type="AlphaFoldDB" id="A0A5D2ARG0"/>